<feature type="compositionally biased region" description="Basic residues" evidence="2">
    <location>
        <begin position="1"/>
        <end position="12"/>
    </location>
</feature>
<keyword evidence="4" id="KW-1185">Reference proteome</keyword>
<gene>
    <name evidence="3" type="ORF">MELIAE_LOCUS7878</name>
</gene>
<dbReference type="OrthoDB" id="6775828at2759"/>
<organism evidence="3 4">
    <name type="scientific">Brassicogethes aeneus</name>
    <name type="common">Rape pollen beetle</name>
    <name type="synonym">Meligethes aeneus</name>
    <dbReference type="NCBI Taxonomy" id="1431903"/>
    <lineage>
        <taxon>Eukaryota</taxon>
        <taxon>Metazoa</taxon>
        <taxon>Ecdysozoa</taxon>
        <taxon>Arthropoda</taxon>
        <taxon>Hexapoda</taxon>
        <taxon>Insecta</taxon>
        <taxon>Pterygota</taxon>
        <taxon>Neoptera</taxon>
        <taxon>Endopterygota</taxon>
        <taxon>Coleoptera</taxon>
        <taxon>Polyphaga</taxon>
        <taxon>Cucujiformia</taxon>
        <taxon>Nitidulidae</taxon>
        <taxon>Meligethinae</taxon>
        <taxon>Brassicogethes</taxon>
    </lineage>
</organism>
<evidence type="ECO:0000313" key="3">
    <source>
        <dbReference type="EMBL" id="CAH0557084.1"/>
    </source>
</evidence>
<accession>A0A9P0FHI6</accession>
<feature type="coiled-coil region" evidence="1">
    <location>
        <begin position="75"/>
        <end position="116"/>
    </location>
</feature>
<feature type="region of interest" description="Disordered" evidence="2">
    <location>
        <begin position="1"/>
        <end position="21"/>
    </location>
</feature>
<protein>
    <recommendedName>
        <fullName evidence="5">Pre-C2HC domain-containing protein</fullName>
    </recommendedName>
</protein>
<sequence length="385" mass="43267">MWAHPHKNRVRPARVNLKGNKSSETVTISHLLPSLSRIEERRKTERRKTEDLPAVSPVIQEKIDNLLSKPSIAEKRAKSKELDKLREENKQLLSLVETLTSQLANQSTQIQGLQHQLEVLTDVINRDRNIPTIITPQDIPTMVTPLTKEMEELEEMDDTESISTLTRADHDNEVVITSPTMKGNTKTAEQFPALESPTLTNSAKRKRSSKDSPSPGPSAFLTGYKPPSCPTPQDQPQAPKISGPSSTQTAGNDKVQTVKPLSAKIPPIVFRKKERWTMISKEINANKWGFTKATNTAEGIKFFPSTIESYRKISAFLSQNKEEFHTYMLPENKLLQVVIRGIPSEIDIKEVEEELKSLGYTLSGITRMKKDSIGKSALFFVFNLD</sequence>
<dbReference type="EMBL" id="OV121136">
    <property type="protein sequence ID" value="CAH0557084.1"/>
    <property type="molecule type" value="Genomic_DNA"/>
</dbReference>
<name>A0A9P0FHI6_BRAAE</name>
<dbReference type="Proteomes" id="UP001154078">
    <property type="component" value="Chromosome 5"/>
</dbReference>
<proteinExistence type="predicted"/>
<evidence type="ECO:0000256" key="1">
    <source>
        <dbReference type="SAM" id="Coils"/>
    </source>
</evidence>
<keyword evidence="1" id="KW-0175">Coiled coil</keyword>
<evidence type="ECO:0000313" key="4">
    <source>
        <dbReference type="Proteomes" id="UP001154078"/>
    </source>
</evidence>
<evidence type="ECO:0008006" key="5">
    <source>
        <dbReference type="Google" id="ProtNLM"/>
    </source>
</evidence>
<feature type="compositionally biased region" description="Polar residues" evidence="2">
    <location>
        <begin position="243"/>
        <end position="255"/>
    </location>
</feature>
<evidence type="ECO:0000256" key="2">
    <source>
        <dbReference type="SAM" id="MobiDB-lite"/>
    </source>
</evidence>
<feature type="compositionally biased region" description="Polar residues" evidence="2">
    <location>
        <begin position="175"/>
        <end position="188"/>
    </location>
</feature>
<dbReference type="AlphaFoldDB" id="A0A9P0FHI6"/>
<feature type="region of interest" description="Disordered" evidence="2">
    <location>
        <begin position="158"/>
        <end position="258"/>
    </location>
</feature>
<reference evidence="3" key="1">
    <citation type="submission" date="2021-12" db="EMBL/GenBank/DDBJ databases">
        <authorList>
            <person name="King R."/>
        </authorList>
    </citation>
    <scope>NUCLEOTIDE SEQUENCE</scope>
</reference>